<reference evidence="8 9" key="1">
    <citation type="journal article" date="2006" name="Science">
        <title>Phytophthora genome sequences uncover evolutionary origins and mechanisms of pathogenesis.</title>
        <authorList>
            <person name="Tyler B.M."/>
            <person name="Tripathy S."/>
            <person name="Zhang X."/>
            <person name="Dehal P."/>
            <person name="Jiang R.H."/>
            <person name="Aerts A."/>
            <person name="Arredondo F.D."/>
            <person name="Baxter L."/>
            <person name="Bensasson D."/>
            <person name="Beynon J.L."/>
            <person name="Chapman J."/>
            <person name="Damasceno C.M."/>
            <person name="Dorrance A.E."/>
            <person name="Dou D."/>
            <person name="Dickerman A.W."/>
            <person name="Dubchak I.L."/>
            <person name="Garbelotto M."/>
            <person name="Gijzen M."/>
            <person name="Gordon S.G."/>
            <person name="Govers F."/>
            <person name="Grunwald N.J."/>
            <person name="Huang W."/>
            <person name="Ivors K.L."/>
            <person name="Jones R.W."/>
            <person name="Kamoun S."/>
            <person name="Krampis K."/>
            <person name="Lamour K.H."/>
            <person name="Lee M.K."/>
            <person name="McDonald W.H."/>
            <person name="Medina M."/>
            <person name="Meijer H.J."/>
            <person name="Nordberg E.K."/>
            <person name="Maclean D.J."/>
            <person name="Ospina-Giraldo M.D."/>
            <person name="Morris P.F."/>
            <person name="Phuntumart V."/>
            <person name="Putnam N.H."/>
            <person name="Rash S."/>
            <person name="Rose J.K."/>
            <person name="Sakihama Y."/>
            <person name="Salamov A.A."/>
            <person name="Savidor A."/>
            <person name="Scheuring C.F."/>
            <person name="Smith B.M."/>
            <person name="Sobral B.W."/>
            <person name="Terry A."/>
            <person name="Torto-Alalibo T.A."/>
            <person name="Win J."/>
            <person name="Xu Z."/>
            <person name="Zhang H."/>
            <person name="Grigoriev I.V."/>
            <person name="Rokhsar D.S."/>
            <person name="Boore J.L."/>
        </authorList>
    </citation>
    <scope>NUCLEOTIDE SEQUENCE [LARGE SCALE GENOMIC DNA]</scope>
    <source>
        <strain evidence="8 9">P6497</strain>
    </source>
</reference>
<sequence>MIQLEWRRWSRFLCRIILLSRSTNWRRDYVVDYGRAVAPLQAKFDEAMKDHSRRKRHAACVSILHLRLAGGQIWEDPTLEDWPDNDFRLFCGDLGNDSTDASDRDWAVILTQVNNWKEGIPVHEQSHELLVCKGGSFKASQLQWSVVEKEAYPVVYAVSELETCCSDRWASAFTLIMRT</sequence>
<evidence type="ECO:0000259" key="7">
    <source>
        <dbReference type="Pfam" id="PF17917"/>
    </source>
</evidence>
<dbReference type="KEGG" id="psoj:PHYSODRAFT_510538"/>
<protein>
    <recommendedName>
        <fullName evidence="7">Reverse transcriptase RNase H-like domain-containing protein</fullName>
    </recommendedName>
</protein>
<keyword evidence="6" id="KW-0695">RNA-directed DNA polymerase</keyword>
<dbReference type="Pfam" id="PF17917">
    <property type="entry name" value="RT_RNaseH"/>
    <property type="match status" value="1"/>
</dbReference>
<evidence type="ECO:0000256" key="6">
    <source>
        <dbReference type="ARBA" id="ARBA00022918"/>
    </source>
</evidence>
<dbReference type="Proteomes" id="UP000002640">
    <property type="component" value="Unassembled WGS sequence"/>
</dbReference>
<evidence type="ECO:0000256" key="5">
    <source>
        <dbReference type="ARBA" id="ARBA00022801"/>
    </source>
</evidence>
<keyword evidence="9" id="KW-1185">Reference proteome</keyword>
<evidence type="ECO:0000256" key="3">
    <source>
        <dbReference type="ARBA" id="ARBA00022722"/>
    </source>
</evidence>
<feature type="domain" description="Reverse transcriptase RNase H-like" evidence="7">
    <location>
        <begin position="99"/>
        <end position="166"/>
    </location>
</feature>
<evidence type="ECO:0000256" key="4">
    <source>
        <dbReference type="ARBA" id="ARBA00022759"/>
    </source>
</evidence>
<dbReference type="RefSeq" id="XP_009531541.1">
    <property type="nucleotide sequence ID" value="XM_009533246.1"/>
</dbReference>
<dbReference type="InterPro" id="IPR041373">
    <property type="entry name" value="RT_RNaseH"/>
</dbReference>
<dbReference type="GeneID" id="20659134"/>
<evidence type="ECO:0000313" key="9">
    <source>
        <dbReference type="Proteomes" id="UP000002640"/>
    </source>
</evidence>
<dbReference type="GO" id="GO:0003964">
    <property type="term" value="F:RNA-directed DNA polymerase activity"/>
    <property type="evidence" value="ECO:0007669"/>
    <property type="project" value="UniProtKB-KW"/>
</dbReference>
<proteinExistence type="predicted"/>
<evidence type="ECO:0000313" key="8">
    <source>
        <dbReference type="EMBL" id="EGZ14112.1"/>
    </source>
</evidence>
<evidence type="ECO:0000256" key="1">
    <source>
        <dbReference type="ARBA" id="ARBA00022679"/>
    </source>
</evidence>
<keyword evidence="3" id="KW-0540">Nuclease</keyword>
<dbReference type="EMBL" id="JH159156">
    <property type="protein sequence ID" value="EGZ14112.1"/>
    <property type="molecule type" value="Genomic_DNA"/>
</dbReference>
<dbReference type="AlphaFoldDB" id="G4ZR32"/>
<accession>G4ZR32</accession>
<keyword evidence="2" id="KW-0548">Nucleotidyltransferase</keyword>
<organism evidence="8 9">
    <name type="scientific">Phytophthora sojae (strain P6497)</name>
    <name type="common">Soybean stem and root rot agent</name>
    <name type="synonym">Phytophthora megasperma f. sp. glycines</name>
    <dbReference type="NCBI Taxonomy" id="1094619"/>
    <lineage>
        <taxon>Eukaryota</taxon>
        <taxon>Sar</taxon>
        <taxon>Stramenopiles</taxon>
        <taxon>Oomycota</taxon>
        <taxon>Peronosporomycetes</taxon>
        <taxon>Peronosporales</taxon>
        <taxon>Peronosporaceae</taxon>
        <taxon>Phytophthora</taxon>
    </lineage>
</organism>
<keyword evidence="5" id="KW-0378">Hydrolase</keyword>
<keyword evidence="1" id="KW-0808">Transferase</keyword>
<dbReference type="STRING" id="1094619.G4ZR32"/>
<keyword evidence="4" id="KW-0255">Endonuclease</keyword>
<gene>
    <name evidence="8" type="ORF">PHYSODRAFT_510538</name>
</gene>
<dbReference type="GO" id="GO:0016787">
    <property type="term" value="F:hydrolase activity"/>
    <property type="evidence" value="ECO:0007669"/>
    <property type="project" value="UniProtKB-KW"/>
</dbReference>
<dbReference type="InParanoid" id="G4ZR32"/>
<name>G4ZR32_PHYSP</name>
<evidence type="ECO:0000256" key="2">
    <source>
        <dbReference type="ARBA" id="ARBA00022695"/>
    </source>
</evidence>
<dbReference type="GO" id="GO:0004519">
    <property type="term" value="F:endonuclease activity"/>
    <property type="evidence" value="ECO:0007669"/>
    <property type="project" value="UniProtKB-KW"/>
</dbReference>